<dbReference type="AlphaFoldDB" id="A0A381ZHE6"/>
<dbReference type="EMBL" id="UINC01021203">
    <property type="protein sequence ID" value="SVA88252.1"/>
    <property type="molecule type" value="Genomic_DNA"/>
</dbReference>
<evidence type="ECO:0000313" key="1">
    <source>
        <dbReference type="EMBL" id="SVA88252.1"/>
    </source>
</evidence>
<proteinExistence type="predicted"/>
<reference evidence="1" key="1">
    <citation type="submission" date="2018-05" db="EMBL/GenBank/DDBJ databases">
        <authorList>
            <person name="Lanie J.A."/>
            <person name="Ng W.-L."/>
            <person name="Kazmierczak K.M."/>
            <person name="Andrzejewski T.M."/>
            <person name="Davidsen T.M."/>
            <person name="Wayne K.J."/>
            <person name="Tettelin H."/>
            <person name="Glass J.I."/>
            <person name="Rusch D."/>
            <person name="Podicherti R."/>
            <person name="Tsui H.-C.T."/>
            <person name="Winkler M.E."/>
        </authorList>
    </citation>
    <scope>NUCLEOTIDE SEQUENCE</scope>
</reference>
<gene>
    <name evidence="1" type="ORF">METZ01_LOCUS141106</name>
</gene>
<organism evidence="1">
    <name type="scientific">marine metagenome</name>
    <dbReference type="NCBI Taxonomy" id="408172"/>
    <lineage>
        <taxon>unclassified sequences</taxon>
        <taxon>metagenomes</taxon>
        <taxon>ecological metagenomes</taxon>
    </lineage>
</organism>
<sequence length="271" mass="31248">MRTLHIFGDSFSQPFKEDWVWTNQLGNKLQVTALSNNSHIGVSNDWIFSNVRDAILGNQEKPLVKGDVVIVILTSPYRYWFFKDKPQLSNYMISNWDEFATEHDKGITEAIKGYVNYIQRDELDLIRTEFQVGWLKQMRHQIEFDLLLIPGFSMTIDFAGIINVLGDLTGSVSNAEFVTPDDDEKWYKGGIDTRYNHLIKDNHDILADKCVHSLMTGTTLDLCVGFKRHILRGDERYTSKQVGPLLIPKAKKLNTTSDRYKDTKHWLTGDK</sequence>
<accession>A0A381ZHE6</accession>
<protein>
    <submittedName>
        <fullName evidence="1">Uncharacterized protein</fullName>
    </submittedName>
</protein>
<name>A0A381ZHE6_9ZZZZ</name>